<evidence type="ECO:0000256" key="2">
    <source>
        <dbReference type="ARBA" id="ARBA00023125"/>
    </source>
</evidence>
<dbReference type="GO" id="GO:0003700">
    <property type="term" value="F:DNA-binding transcription factor activity"/>
    <property type="evidence" value="ECO:0007669"/>
    <property type="project" value="InterPro"/>
</dbReference>
<evidence type="ECO:0000313" key="8">
    <source>
        <dbReference type="Proteomes" id="UP000255411"/>
    </source>
</evidence>
<reference evidence="6 8" key="1">
    <citation type="submission" date="2017-07" db="EMBL/GenBank/DDBJ databases">
        <title>Streptococcus pluranimalium as cause of bovine abortion.</title>
        <authorList>
            <person name="Rodriguez Campos S."/>
            <person name="Gobeli Brawand S."/>
            <person name="Brodard I."/>
            <person name="Rychener L."/>
            <person name="Perreten V."/>
        </authorList>
    </citation>
    <scope>NUCLEOTIDE SEQUENCE [LARGE SCALE GENOMIC DNA]</scope>
    <source>
        <strain evidence="6 8">14A0014</strain>
    </source>
</reference>
<dbReference type="OrthoDB" id="5461037at2"/>
<dbReference type="EMBL" id="CP025536">
    <property type="protein sequence ID" value="AUW95902.1"/>
    <property type="molecule type" value="Genomic_DNA"/>
</dbReference>
<evidence type="ECO:0000259" key="4">
    <source>
        <dbReference type="PROSITE" id="PS50995"/>
    </source>
</evidence>
<dbReference type="PANTHER" id="PTHR42756">
    <property type="entry name" value="TRANSCRIPTIONAL REGULATOR, MARR"/>
    <property type="match status" value="1"/>
</dbReference>
<organism evidence="5 7">
    <name type="scientific">Streptococcus pluranimalium</name>
    <dbReference type="NCBI Taxonomy" id="82348"/>
    <lineage>
        <taxon>Bacteria</taxon>
        <taxon>Bacillati</taxon>
        <taxon>Bacillota</taxon>
        <taxon>Bacilli</taxon>
        <taxon>Lactobacillales</taxon>
        <taxon>Streptococcaceae</taxon>
        <taxon>Streptococcus</taxon>
    </lineage>
</organism>
<dbReference type="Gene3D" id="1.10.10.10">
    <property type="entry name" value="Winged helix-like DNA-binding domain superfamily/Winged helix DNA-binding domain"/>
    <property type="match status" value="1"/>
</dbReference>
<dbReference type="GeneID" id="98392597"/>
<evidence type="ECO:0000256" key="3">
    <source>
        <dbReference type="ARBA" id="ARBA00023163"/>
    </source>
</evidence>
<gene>
    <name evidence="6" type="primary">mprA</name>
    <name evidence="5" type="ORF">C0J00_01560</name>
    <name evidence="6" type="ORF">Sp14A_03330</name>
</gene>
<dbReference type="AlphaFoldDB" id="A0A2L0D241"/>
<dbReference type="SUPFAM" id="SSF46785">
    <property type="entry name" value="Winged helix' DNA-binding domain"/>
    <property type="match status" value="1"/>
</dbReference>
<dbReference type="PROSITE" id="PS50995">
    <property type="entry name" value="HTH_MARR_2"/>
    <property type="match status" value="1"/>
</dbReference>
<protein>
    <submittedName>
        <fullName evidence="5">MarR family transcriptional regulator</fullName>
    </submittedName>
    <submittedName>
        <fullName evidence="6">Transcriptional repressor MprA</fullName>
    </submittedName>
</protein>
<dbReference type="RefSeq" id="WP_104967243.1">
    <property type="nucleotide sequence ID" value="NZ_CP022601.1"/>
</dbReference>
<dbReference type="PRINTS" id="PR00598">
    <property type="entry name" value="HTHMARR"/>
</dbReference>
<evidence type="ECO:0000256" key="1">
    <source>
        <dbReference type="ARBA" id="ARBA00023015"/>
    </source>
</evidence>
<dbReference type="InterPro" id="IPR036390">
    <property type="entry name" value="WH_DNA-bd_sf"/>
</dbReference>
<dbReference type="Proteomes" id="UP000255411">
    <property type="component" value="Chromosome"/>
</dbReference>
<dbReference type="Proteomes" id="UP000238956">
    <property type="component" value="Chromosome"/>
</dbReference>
<dbReference type="EMBL" id="CP022601">
    <property type="protein sequence ID" value="AXJ12267.1"/>
    <property type="molecule type" value="Genomic_DNA"/>
</dbReference>
<sequence>MDYNEINDYLVGIFNNILIIEEASLKTSRFNDVSIKEMHTIDEIGNTPNATPSDIAKALMVTLGTVTTSLNKLEKKGYIIRTRSNVDRRVVHLSLSQKGRLLFRLHHKFHMNMVEKITDGFDEQEFEVMSRGLKNLNQFLEDLK</sequence>
<dbReference type="SMART" id="SM00347">
    <property type="entry name" value="HTH_MARR"/>
    <property type="match status" value="1"/>
</dbReference>
<reference evidence="5 7" key="3">
    <citation type="submission" date="2018-02" db="EMBL/GenBank/DDBJ databases">
        <title>Whole genome sequencing analysis of Streptococcus pluranimalium isolated from cattle infected mastitis in China.</title>
        <authorList>
            <person name="Zhang J.-R."/>
            <person name="Hu G.-Z."/>
        </authorList>
    </citation>
    <scope>NUCLEOTIDE SEQUENCE [LARGE SCALE GENOMIC DNA]</scope>
    <source>
        <strain evidence="5 7">TH11417</strain>
    </source>
</reference>
<dbReference type="PANTHER" id="PTHR42756:SF1">
    <property type="entry name" value="TRANSCRIPTIONAL REPRESSOR OF EMRAB OPERON"/>
    <property type="match status" value="1"/>
</dbReference>
<accession>A0A2L0D241</accession>
<keyword evidence="3" id="KW-0804">Transcription</keyword>
<reference evidence="5 7" key="2">
    <citation type="submission" date="2017-12" db="EMBL/GenBank/DDBJ databases">
        <authorList>
            <person name="Hurst M.R.H."/>
        </authorList>
    </citation>
    <scope>NUCLEOTIDE SEQUENCE [LARGE SCALE GENOMIC DNA]</scope>
    <source>
        <strain evidence="5 7">TH11417</strain>
    </source>
</reference>
<evidence type="ECO:0000313" key="6">
    <source>
        <dbReference type="EMBL" id="AXJ12267.1"/>
    </source>
</evidence>
<dbReference type="InterPro" id="IPR011991">
    <property type="entry name" value="ArsR-like_HTH"/>
</dbReference>
<dbReference type="InterPro" id="IPR036388">
    <property type="entry name" value="WH-like_DNA-bd_sf"/>
</dbReference>
<evidence type="ECO:0000313" key="7">
    <source>
        <dbReference type="Proteomes" id="UP000238956"/>
    </source>
</evidence>
<keyword evidence="1" id="KW-0805">Transcription regulation</keyword>
<name>A0A2L0D241_9STRE</name>
<dbReference type="Pfam" id="PF01047">
    <property type="entry name" value="MarR"/>
    <property type="match status" value="1"/>
</dbReference>
<dbReference type="InterPro" id="IPR000835">
    <property type="entry name" value="HTH_MarR-typ"/>
</dbReference>
<keyword evidence="2" id="KW-0238">DNA-binding</keyword>
<dbReference type="GO" id="GO:0003677">
    <property type="term" value="F:DNA binding"/>
    <property type="evidence" value="ECO:0007669"/>
    <property type="project" value="UniProtKB-KW"/>
</dbReference>
<feature type="domain" description="HTH marR-type" evidence="4">
    <location>
        <begin position="1"/>
        <end position="138"/>
    </location>
</feature>
<keyword evidence="7" id="KW-1185">Reference proteome</keyword>
<proteinExistence type="predicted"/>
<dbReference type="CDD" id="cd00090">
    <property type="entry name" value="HTH_ARSR"/>
    <property type="match status" value="1"/>
</dbReference>
<evidence type="ECO:0000313" key="5">
    <source>
        <dbReference type="EMBL" id="AUW95902.1"/>
    </source>
</evidence>
<dbReference type="KEGG" id="splr:C0J00_01560"/>